<dbReference type="EMBL" id="GGEC01058206">
    <property type="protein sequence ID" value="MBX38690.1"/>
    <property type="molecule type" value="Transcribed_RNA"/>
</dbReference>
<accession>A0A2P2N8B1</accession>
<sequence length="34" mass="4029">MLIFAQGLLLLYIVVTVSSFFYAPFSFSMIYIFW</sequence>
<dbReference type="AlphaFoldDB" id="A0A2P2N8B1"/>
<organism evidence="2">
    <name type="scientific">Rhizophora mucronata</name>
    <name type="common">Asiatic mangrove</name>
    <dbReference type="NCBI Taxonomy" id="61149"/>
    <lineage>
        <taxon>Eukaryota</taxon>
        <taxon>Viridiplantae</taxon>
        <taxon>Streptophyta</taxon>
        <taxon>Embryophyta</taxon>
        <taxon>Tracheophyta</taxon>
        <taxon>Spermatophyta</taxon>
        <taxon>Magnoliopsida</taxon>
        <taxon>eudicotyledons</taxon>
        <taxon>Gunneridae</taxon>
        <taxon>Pentapetalae</taxon>
        <taxon>rosids</taxon>
        <taxon>fabids</taxon>
        <taxon>Malpighiales</taxon>
        <taxon>Rhizophoraceae</taxon>
        <taxon>Rhizophora</taxon>
    </lineage>
</organism>
<proteinExistence type="predicted"/>
<evidence type="ECO:0000313" key="2">
    <source>
        <dbReference type="EMBL" id="MBX38690.1"/>
    </source>
</evidence>
<name>A0A2P2N8B1_RHIMU</name>
<protein>
    <submittedName>
        <fullName evidence="2">Uncharacterized protein</fullName>
    </submittedName>
</protein>
<reference evidence="2" key="1">
    <citation type="submission" date="2018-02" db="EMBL/GenBank/DDBJ databases">
        <title>Rhizophora mucronata_Transcriptome.</title>
        <authorList>
            <person name="Meera S.P."/>
            <person name="Sreeshan A."/>
            <person name="Augustine A."/>
        </authorList>
    </citation>
    <scope>NUCLEOTIDE SEQUENCE</scope>
    <source>
        <tissue evidence="2">Leaf</tissue>
    </source>
</reference>
<feature type="transmembrane region" description="Helical" evidence="1">
    <location>
        <begin position="7"/>
        <end position="33"/>
    </location>
</feature>
<evidence type="ECO:0000256" key="1">
    <source>
        <dbReference type="SAM" id="Phobius"/>
    </source>
</evidence>
<keyword evidence="1" id="KW-0472">Membrane</keyword>
<keyword evidence="1" id="KW-1133">Transmembrane helix</keyword>
<keyword evidence="1" id="KW-0812">Transmembrane</keyword>